<accession>A0A0E9PSE2</accession>
<name>A0A0E9PSE2_ANGAN</name>
<evidence type="ECO:0000313" key="1">
    <source>
        <dbReference type="EMBL" id="JAH06753.1"/>
    </source>
</evidence>
<organism evidence="1">
    <name type="scientific">Anguilla anguilla</name>
    <name type="common">European freshwater eel</name>
    <name type="synonym">Muraena anguilla</name>
    <dbReference type="NCBI Taxonomy" id="7936"/>
    <lineage>
        <taxon>Eukaryota</taxon>
        <taxon>Metazoa</taxon>
        <taxon>Chordata</taxon>
        <taxon>Craniata</taxon>
        <taxon>Vertebrata</taxon>
        <taxon>Euteleostomi</taxon>
        <taxon>Actinopterygii</taxon>
        <taxon>Neopterygii</taxon>
        <taxon>Teleostei</taxon>
        <taxon>Anguilliformes</taxon>
        <taxon>Anguillidae</taxon>
        <taxon>Anguilla</taxon>
    </lineage>
</organism>
<sequence>MKTNYLEYGPTCEYQPKCEAIIFISTLAPPSESGVKTLLFVKQNFILRIVSVIVHL</sequence>
<dbReference type="AlphaFoldDB" id="A0A0E9PSE2"/>
<dbReference type="EMBL" id="GBXM01101824">
    <property type="protein sequence ID" value="JAH06753.1"/>
    <property type="molecule type" value="Transcribed_RNA"/>
</dbReference>
<reference evidence="1" key="1">
    <citation type="submission" date="2014-11" db="EMBL/GenBank/DDBJ databases">
        <authorList>
            <person name="Amaro Gonzalez C."/>
        </authorList>
    </citation>
    <scope>NUCLEOTIDE SEQUENCE</scope>
</reference>
<proteinExistence type="predicted"/>
<reference evidence="1" key="2">
    <citation type="journal article" date="2015" name="Fish Shellfish Immunol.">
        <title>Early steps in the European eel (Anguilla anguilla)-Vibrio vulnificus interaction in the gills: Role of the RtxA13 toxin.</title>
        <authorList>
            <person name="Callol A."/>
            <person name="Pajuelo D."/>
            <person name="Ebbesson L."/>
            <person name="Teles M."/>
            <person name="MacKenzie S."/>
            <person name="Amaro C."/>
        </authorList>
    </citation>
    <scope>NUCLEOTIDE SEQUENCE</scope>
</reference>
<protein>
    <submittedName>
        <fullName evidence="1">Uncharacterized protein</fullName>
    </submittedName>
</protein>